<sequence length="35" mass="3655">MNHFNIALAPQLISGVALTGRITAIACSTLKRSAD</sequence>
<name>A0ABR6AU33_9HYPH</name>
<gene>
    <name evidence="1" type="ORF">FHW20_003955</name>
</gene>
<protein>
    <submittedName>
        <fullName evidence="1">Uncharacterized protein</fullName>
    </submittedName>
</protein>
<dbReference type="EMBL" id="JACGXG010000007">
    <property type="protein sequence ID" value="MBA8852982.1"/>
    <property type="molecule type" value="Genomic_DNA"/>
</dbReference>
<evidence type="ECO:0000313" key="1">
    <source>
        <dbReference type="EMBL" id="MBA8852982.1"/>
    </source>
</evidence>
<organism evidence="1 2">
    <name type="scientific">Brucella intermedia</name>
    <dbReference type="NCBI Taxonomy" id="94625"/>
    <lineage>
        <taxon>Bacteria</taxon>
        <taxon>Pseudomonadati</taxon>
        <taxon>Pseudomonadota</taxon>
        <taxon>Alphaproteobacteria</taxon>
        <taxon>Hyphomicrobiales</taxon>
        <taxon>Brucellaceae</taxon>
        <taxon>Brucella/Ochrobactrum group</taxon>
        <taxon>Brucella</taxon>
    </lineage>
</organism>
<comment type="caution">
    <text evidence="1">The sequence shown here is derived from an EMBL/GenBank/DDBJ whole genome shotgun (WGS) entry which is preliminary data.</text>
</comment>
<reference evidence="1 2" key="1">
    <citation type="submission" date="2020-07" db="EMBL/GenBank/DDBJ databases">
        <title>Genomic Encyclopedia of Type Strains, Phase IV (KMG-V): Genome sequencing to study the core and pangenomes of soil and plant-associated prokaryotes.</title>
        <authorList>
            <person name="Whitman W."/>
        </authorList>
    </citation>
    <scope>NUCLEOTIDE SEQUENCE [LARGE SCALE GENOMIC DNA]</scope>
    <source>
        <strain evidence="1 2">RH4WT92</strain>
    </source>
</reference>
<dbReference type="Proteomes" id="UP000578622">
    <property type="component" value="Unassembled WGS sequence"/>
</dbReference>
<keyword evidence="2" id="KW-1185">Reference proteome</keyword>
<proteinExistence type="predicted"/>
<evidence type="ECO:0000313" key="2">
    <source>
        <dbReference type="Proteomes" id="UP000578622"/>
    </source>
</evidence>
<accession>A0ABR6AU33</accession>